<feature type="non-terminal residue" evidence="1">
    <location>
        <position position="1"/>
    </location>
</feature>
<accession>X1UAK6</accession>
<reference evidence="1" key="1">
    <citation type="journal article" date="2014" name="Front. Microbiol.">
        <title>High frequency of phylogenetically diverse reductive dehalogenase-homologous genes in deep subseafloor sedimentary metagenomes.</title>
        <authorList>
            <person name="Kawai M."/>
            <person name="Futagami T."/>
            <person name="Toyoda A."/>
            <person name="Takaki Y."/>
            <person name="Nishi S."/>
            <person name="Hori S."/>
            <person name="Arai W."/>
            <person name="Tsubouchi T."/>
            <person name="Morono Y."/>
            <person name="Uchiyama I."/>
            <person name="Ito T."/>
            <person name="Fujiyama A."/>
            <person name="Inagaki F."/>
            <person name="Takami H."/>
        </authorList>
    </citation>
    <scope>NUCLEOTIDE SEQUENCE</scope>
    <source>
        <strain evidence="1">Expedition CK06-06</strain>
    </source>
</reference>
<dbReference type="EMBL" id="BARW01029925">
    <property type="protein sequence ID" value="GAJ14558.1"/>
    <property type="molecule type" value="Genomic_DNA"/>
</dbReference>
<evidence type="ECO:0000313" key="1">
    <source>
        <dbReference type="EMBL" id="GAJ14558.1"/>
    </source>
</evidence>
<comment type="caution">
    <text evidence="1">The sequence shown here is derived from an EMBL/GenBank/DDBJ whole genome shotgun (WGS) entry which is preliminary data.</text>
</comment>
<sequence>DMAKKAGEPIITKDRANLDRAMTLAMEEAIAKAEAEAEAEAKAKAKVQDKEKVLVA</sequence>
<organism evidence="1">
    <name type="scientific">marine sediment metagenome</name>
    <dbReference type="NCBI Taxonomy" id="412755"/>
    <lineage>
        <taxon>unclassified sequences</taxon>
        <taxon>metagenomes</taxon>
        <taxon>ecological metagenomes</taxon>
    </lineage>
</organism>
<proteinExistence type="predicted"/>
<gene>
    <name evidence="1" type="ORF">S12H4_47970</name>
</gene>
<dbReference type="AlphaFoldDB" id="X1UAK6"/>
<protein>
    <submittedName>
        <fullName evidence="1">Uncharacterized protein</fullName>
    </submittedName>
</protein>
<name>X1UAK6_9ZZZZ</name>